<dbReference type="Gene3D" id="3.40.50.2300">
    <property type="match status" value="1"/>
</dbReference>
<protein>
    <submittedName>
        <fullName evidence="4">DNA-binding LytR/AlgR family response regulator</fullName>
    </submittedName>
</protein>
<name>A0A7X5V498_9SPHN</name>
<dbReference type="SMART" id="SM00850">
    <property type="entry name" value="LytTR"/>
    <property type="match status" value="1"/>
</dbReference>
<dbReference type="InterPro" id="IPR007492">
    <property type="entry name" value="LytTR_DNA-bd_dom"/>
</dbReference>
<evidence type="ECO:0000313" key="4">
    <source>
        <dbReference type="EMBL" id="NIJ67493.1"/>
    </source>
</evidence>
<dbReference type="Pfam" id="PF00072">
    <property type="entry name" value="Response_reg"/>
    <property type="match status" value="1"/>
</dbReference>
<dbReference type="PROSITE" id="PS50110">
    <property type="entry name" value="RESPONSE_REGULATORY"/>
    <property type="match status" value="1"/>
</dbReference>
<dbReference type="AlphaFoldDB" id="A0A7X5V498"/>
<feature type="domain" description="HTH LytTR-type" evidence="3">
    <location>
        <begin position="159"/>
        <end position="263"/>
    </location>
</feature>
<dbReference type="PANTHER" id="PTHR37299">
    <property type="entry name" value="TRANSCRIPTIONAL REGULATOR-RELATED"/>
    <property type="match status" value="1"/>
</dbReference>
<keyword evidence="1" id="KW-0597">Phosphoprotein</keyword>
<dbReference type="EMBL" id="JAASQV010000007">
    <property type="protein sequence ID" value="NIJ67493.1"/>
    <property type="molecule type" value="Genomic_DNA"/>
</dbReference>
<keyword evidence="4" id="KW-0238">DNA-binding</keyword>
<dbReference type="InterPro" id="IPR011006">
    <property type="entry name" value="CheY-like_superfamily"/>
</dbReference>
<comment type="caution">
    <text evidence="4">The sequence shown here is derived from an EMBL/GenBank/DDBJ whole genome shotgun (WGS) entry which is preliminary data.</text>
</comment>
<dbReference type="Gene3D" id="2.40.50.1020">
    <property type="entry name" value="LytTr DNA-binding domain"/>
    <property type="match status" value="1"/>
</dbReference>
<feature type="modified residue" description="4-aspartylphosphate" evidence="1">
    <location>
        <position position="54"/>
    </location>
</feature>
<evidence type="ECO:0000259" key="3">
    <source>
        <dbReference type="PROSITE" id="PS50930"/>
    </source>
</evidence>
<dbReference type="GO" id="GO:0003677">
    <property type="term" value="F:DNA binding"/>
    <property type="evidence" value="ECO:0007669"/>
    <property type="project" value="UniProtKB-KW"/>
</dbReference>
<dbReference type="PROSITE" id="PS50930">
    <property type="entry name" value="HTH_LYTTR"/>
    <property type="match status" value="1"/>
</dbReference>
<proteinExistence type="predicted"/>
<keyword evidence="5" id="KW-1185">Reference proteome</keyword>
<dbReference type="InterPro" id="IPR046947">
    <property type="entry name" value="LytR-like"/>
</dbReference>
<dbReference type="GO" id="GO:0000156">
    <property type="term" value="F:phosphorelay response regulator activity"/>
    <property type="evidence" value="ECO:0007669"/>
    <property type="project" value="InterPro"/>
</dbReference>
<evidence type="ECO:0000256" key="1">
    <source>
        <dbReference type="PROSITE-ProRule" id="PRU00169"/>
    </source>
</evidence>
<dbReference type="SUPFAM" id="SSF52172">
    <property type="entry name" value="CheY-like"/>
    <property type="match status" value="1"/>
</dbReference>
<dbReference type="PANTHER" id="PTHR37299:SF1">
    <property type="entry name" value="STAGE 0 SPORULATION PROTEIN A HOMOLOG"/>
    <property type="match status" value="1"/>
</dbReference>
<reference evidence="4 5" key="1">
    <citation type="submission" date="2020-03" db="EMBL/GenBank/DDBJ databases">
        <title>Genomic Encyclopedia of Type Strains, Phase IV (KMG-IV): sequencing the most valuable type-strain genomes for metagenomic binning, comparative biology and taxonomic classification.</title>
        <authorList>
            <person name="Goeker M."/>
        </authorList>
    </citation>
    <scope>NUCLEOTIDE SEQUENCE [LARGE SCALE GENOMIC DNA]</scope>
    <source>
        <strain evidence="4 5">DSM 4733</strain>
    </source>
</reference>
<dbReference type="SMART" id="SM00448">
    <property type="entry name" value="REC"/>
    <property type="match status" value="1"/>
</dbReference>
<dbReference type="Pfam" id="PF04397">
    <property type="entry name" value="LytTR"/>
    <property type="match status" value="1"/>
</dbReference>
<evidence type="ECO:0000259" key="2">
    <source>
        <dbReference type="PROSITE" id="PS50110"/>
    </source>
</evidence>
<accession>A0A7X5V498</accession>
<organism evidence="4 5">
    <name type="scientific">Sphingomonas leidyi</name>
    <dbReference type="NCBI Taxonomy" id="68569"/>
    <lineage>
        <taxon>Bacteria</taxon>
        <taxon>Pseudomonadati</taxon>
        <taxon>Pseudomonadota</taxon>
        <taxon>Alphaproteobacteria</taxon>
        <taxon>Sphingomonadales</taxon>
        <taxon>Sphingomonadaceae</taxon>
        <taxon>Sphingomonas</taxon>
    </lineage>
</organism>
<dbReference type="RefSeq" id="WP_422051064.1">
    <property type="nucleotide sequence ID" value="NZ_OZ245866.1"/>
</dbReference>
<dbReference type="InterPro" id="IPR001789">
    <property type="entry name" value="Sig_transdc_resp-reg_receiver"/>
</dbReference>
<feature type="domain" description="Response regulatory" evidence="2">
    <location>
        <begin position="3"/>
        <end position="117"/>
    </location>
</feature>
<gene>
    <name evidence="4" type="ORF">FHR20_004477</name>
</gene>
<dbReference type="Proteomes" id="UP000564677">
    <property type="component" value="Unassembled WGS sequence"/>
</dbReference>
<sequence length="263" mass="28941">MMRVLLVDDEPLALDRLKVGFNAIEDVEVAGTASDGVEAVEKIRALEPDLIILDIQMPGRSGMEIARALRPEGHRPEIIFVTAFDRFATDAFEVEAADYLLKPVAFDRLRLGVERARRRRALRDAEGQVAELGATLAALRNDARAAPAPAVESPYDQGIWVPGRQGAVLVPVSMIDWIEAARDYVLLNTPLKSHILRARMNDIEQRLDPALMLRIHRSHIVRIGAVVGVERPGKGALRVVLSDDAVLQVGPNYQATVEAVLKL</sequence>
<evidence type="ECO:0000313" key="5">
    <source>
        <dbReference type="Proteomes" id="UP000564677"/>
    </source>
</evidence>